<keyword evidence="1" id="KW-0472">Membrane</keyword>
<evidence type="ECO:0008006" key="4">
    <source>
        <dbReference type="Google" id="ProtNLM"/>
    </source>
</evidence>
<keyword evidence="1" id="KW-1133">Transmembrane helix</keyword>
<evidence type="ECO:0000313" key="2">
    <source>
        <dbReference type="EMBL" id="SEO92033.1"/>
    </source>
</evidence>
<proteinExistence type="predicted"/>
<dbReference type="AlphaFoldDB" id="A0A1H8TNC5"/>
<dbReference type="Proteomes" id="UP000182975">
    <property type="component" value="Unassembled WGS sequence"/>
</dbReference>
<organism evidence="2 3">
    <name type="scientific">Denitrobacterium detoxificans</name>
    <dbReference type="NCBI Taxonomy" id="79604"/>
    <lineage>
        <taxon>Bacteria</taxon>
        <taxon>Bacillati</taxon>
        <taxon>Actinomycetota</taxon>
        <taxon>Coriobacteriia</taxon>
        <taxon>Eggerthellales</taxon>
        <taxon>Eggerthellaceae</taxon>
        <taxon>Denitrobacterium</taxon>
    </lineage>
</organism>
<reference evidence="3" key="1">
    <citation type="submission" date="2016-10" db="EMBL/GenBank/DDBJ databases">
        <authorList>
            <person name="Varghese N."/>
        </authorList>
    </citation>
    <scope>NUCLEOTIDE SEQUENCE [LARGE SCALE GENOMIC DNA]</scope>
    <source>
        <strain evidence="3">DSM 21843</strain>
    </source>
</reference>
<keyword evidence="3" id="KW-1185">Reference proteome</keyword>
<evidence type="ECO:0000256" key="1">
    <source>
        <dbReference type="SAM" id="Phobius"/>
    </source>
</evidence>
<accession>A0A1H8TNC5</accession>
<feature type="transmembrane region" description="Helical" evidence="1">
    <location>
        <begin position="137"/>
        <end position="158"/>
    </location>
</feature>
<dbReference type="STRING" id="79604.AAY81_05115"/>
<dbReference type="EMBL" id="FOEC01000011">
    <property type="protein sequence ID" value="SEO92033.1"/>
    <property type="molecule type" value="Genomic_DNA"/>
</dbReference>
<feature type="transmembrane region" description="Helical" evidence="1">
    <location>
        <begin position="89"/>
        <end position="109"/>
    </location>
</feature>
<keyword evidence="1" id="KW-0812">Transmembrane</keyword>
<evidence type="ECO:0000313" key="3">
    <source>
        <dbReference type="Proteomes" id="UP000182975"/>
    </source>
</evidence>
<gene>
    <name evidence="2" type="ORF">SAMN02910314_01634</name>
</gene>
<feature type="transmembrane region" description="Helical" evidence="1">
    <location>
        <begin position="56"/>
        <end position="77"/>
    </location>
</feature>
<sequence length="164" mass="18221">MLSSRLRREDMGFAMSEYEGLTDEQVERERALLKGVPVLNLGALFLPPIWGPAHGMWWTIVFYPIWALADSLFYYAYASVSGVGESSPLAVVAAVVVLLLLTAFTFAFARLAQPAALHRALEHKGMRKSEYLRRERIWAVASVVAGCILLALATYYNVVVKVSL</sequence>
<protein>
    <recommendedName>
        <fullName evidence="4">Viscotoxin-A3</fullName>
    </recommendedName>
</protein>
<name>A0A1H8TNC5_9ACTN</name>